<dbReference type="Pfam" id="PF04226">
    <property type="entry name" value="Transgly_assoc"/>
    <property type="match status" value="1"/>
</dbReference>
<reference evidence="8" key="1">
    <citation type="submission" date="2021-02" db="EMBL/GenBank/DDBJ databases">
        <title>Natronogracilivirga saccharolytica gen. nov. sp. nov. a new anaerobic, haloalkiliphilic carbohydrate-fermenting bacterium from soda lake and proposing of Cyclonatronumiaceae fam. nov. in the phylum Balneolaeota.</title>
        <authorList>
            <person name="Zhilina T.N."/>
            <person name="Sorokin D.Y."/>
            <person name="Zavarzina D.G."/>
            <person name="Toshchakov S.V."/>
            <person name="Kublanov I.V."/>
        </authorList>
    </citation>
    <scope>NUCLEOTIDE SEQUENCE</scope>
    <source>
        <strain evidence="8">Z-1702</strain>
    </source>
</reference>
<evidence type="ECO:0000256" key="1">
    <source>
        <dbReference type="ARBA" id="ARBA00004651"/>
    </source>
</evidence>
<name>A0A8J7UVT8_9BACT</name>
<evidence type="ECO:0000256" key="2">
    <source>
        <dbReference type="ARBA" id="ARBA00011006"/>
    </source>
</evidence>
<keyword evidence="9" id="KW-1185">Reference proteome</keyword>
<dbReference type="AlphaFoldDB" id="A0A8J7UVT8"/>
<evidence type="ECO:0000256" key="4">
    <source>
        <dbReference type="ARBA" id="ARBA00022692"/>
    </source>
</evidence>
<proteinExistence type="inferred from homology"/>
<comment type="similarity">
    <text evidence="2">Belongs to the UPF0410 family.</text>
</comment>
<dbReference type="InterPro" id="IPR007341">
    <property type="entry name" value="Transgly_assoc"/>
</dbReference>
<feature type="transmembrane region" description="Helical" evidence="7">
    <location>
        <begin position="31"/>
        <end position="49"/>
    </location>
</feature>
<evidence type="ECO:0000313" key="8">
    <source>
        <dbReference type="EMBL" id="MBP3192887.1"/>
    </source>
</evidence>
<dbReference type="EMBL" id="JAFIDN010000006">
    <property type="protein sequence ID" value="MBP3192887.1"/>
    <property type="molecule type" value="Genomic_DNA"/>
</dbReference>
<feature type="transmembrane region" description="Helical" evidence="7">
    <location>
        <begin position="69"/>
        <end position="87"/>
    </location>
</feature>
<dbReference type="PANTHER" id="PTHR33884">
    <property type="entry name" value="UPF0410 PROTEIN YMGE"/>
    <property type="match status" value="1"/>
</dbReference>
<dbReference type="RefSeq" id="WP_210512011.1">
    <property type="nucleotide sequence ID" value="NZ_JAFIDN010000006.1"/>
</dbReference>
<evidence type="ECO:0000256" key="7">
    <source>
        <dbReference type="SAM" id="Phobius"/>
    </source>
</evidence>
<feature type="transmembrane region" description="Helical" evidence="7">
    <location>
        <begin position="6"/>
        <end position="24"/>
    </location>
</feature>
<keyword evidence="4 7" id="KW-0812">Transmembrane</keyword>
<evidence type="ECO:0000313" key="9">
    <source>
        <dbReference type="Proteomes" id="UP000673975"/>
    </source>
</evidence>
<keyword evidence="3" id="KW-1003">Cell membrane</keyword>
<keyword evidence="6 7" id="KW-0472">Membrane</keyword>
<dbReference type="GO" id="GO:0005886">
    <property type="term" value="C:plasma membrane"/>
    <property type="evidence" value="ECO:0007669"/>
    <property type="project" value="UniProtKB-SubCell"/>
</dbReference>
<comment type="caution">
    <text evidence="8">The sequence shown here is derived from an EMBL/GenBank/DDBJ whole genome shotgun (WGS) entry which is preliminary data.</text>
</comment>
<protein>
    <submittedName>
        <fullName evidence="8">GlsB/YeaQ/YmgE family stress response membrane protein</fullName>
    </submittedName>
</protein>
<gene>
    <name evidence="8" type="ORF">NATSA_09455</name>
</gene>
<evidence type="ECO:0000256" key="6">
    <source>
        <dbReference type="ARBA" id="ARBA00023136"/>
    </source>
</evidence>
<sequence>MGFIDFLLLLLIAGICGSIGQAIAGFSRGGCIVSIVVGFIGALLGSWMSGQMGLPELFNIRIGDTNFPVIWSIIGSVVFVVIVGLLSPRKW</sequence>
<organism evidence="8 9">
    <name type="scientific">Natronogracilivirga saccharolytica</name>
    <dbReference type="NCBI Taxonomy" id="2812953"/>
    <lineage>
        <taxon>Bacteria</taxon>
        <taxon>Pseudomonadati</taxon>
        <taxon>Balneolota</taxon>
        <taxon>Balneolia</taxon>
        <taxon>Balneolales</taxon>
        <taxon>Cyclonatronaceae</taxon>
        <taxon>Natronogracilivirga</taxon>
    </lineage>
</organism>
<comment type="subcellular location">
    <subcellularLocation>
        <location evidence="1">Cell membrane</location>
        <topology evidence="1">Multi-pass membrane protein</topology>
    </subcellularLocation>
</comment>
<evidence type="ECO:0000256" key="3">
    <source>
        <dbReference type="ARBA" id="ARBA00022475"/>
    </source>
</evidence>
<accession>A0A8J7UVT8</accession>
<dbReference type="PANTHER" id="PTHR33884:SF3">
    <property type="entry name" value="UPF0410 PROTEIN YMGE"/>
    <property type="match status" value="1"/>
</dbReference>
<evidence type="ECO:0000256" key="5">
    <source>
        <dbReference type="ARBA" id="ARBA00022989"/>
    </source>
</evidence>
<dbReference type="Proteomes" id="UP000673975">
    <property type="component" value="Unassembled WGS sequence"/>
</dbReference>
<keyword evidence="5 7" id="KW-1133">Transmembrane helix</keyword>